<proteinExistence type="predicted"/>
<accession>A0A5P9S7R4</accession>
<evidence type="ECO:0000313" key="3">
    <source>
        <dbReference type="EMBL" id="QFX28756.1"/>
    </source>
</evidence>
<protein>
    <submittedName>
        <fullName evidence="1">Uncharacterized protein</fullName>
    </submittedName>
</protein>
<dbReference type="EMBL" id="KY290183">
    <property type="protein sequence ID" value="QFV47804.1"/>
    <property type="molecule type" value="Genomic_DNA"/>
</dbReference>
<reference evidence="1" key="1">
    <citation type="journal article" date="2018" name="BMC Genomics">
        <title>Comparative genomic, transcriptomic, and proteomic reannotation of human herpesvirus 6.</title>
        <authorList>
            <person name="Greninger A.L."/>
            <person name="Knudsen G.M."/>
            <person name="Roychoudhury P."/>
            <person name="Hanson D.J."/>
            <person name="Sedlak R.H."/>
            <person name="Xie H."/>
            <person name="Guan J."/>
            <person name="Nguyen T."/>
            <person name="Peddu V."/>
            <person name="Boeckh M."/>
            <person name="Huang M.L."/>
            <person name="Cook L."/>
            <person name="Depledge D.P."/>
            <person name="Zerr D.M."/>
            <person name="Koelle D.M."/>
            <person name="Gantt S."/>
            <person name="Yoshikawa T."/>
            <person name="Caserta M."/>
            <person name="Hill J.A."/>
            <person name="Jerome K.R."/>
        </authorList>
    </citation>
    <scope>NUCLEOTIDE SEQUENCE</scope>
    <source>
        <strain evidence="2">HP23A7</strain>
        <strain evidence="1">HP73C5</strain>
        <strain evidence="3">HP94B11</strain>
        <strain evidence="4">JHPT-G1</strain>
    </source>
</reference>
<dbReference type="EMBL" id="KY315558">
    <property type="protein sequence ID" value="QFX63850.1"/>
    <property type="molecule type" value="Genomic_DNA"/>
</dbReference>
<dbReference type="EMBL" id="KY315531">
    <property type="protein sequence ID" value="QFW66642.1"/>
    <property type="molecule type" value="Genomic_DNA"/>
</dbReference>
<name>A0A5P9S7R4_9BETA</name>
<sequence>MNMLAYFLYCRQLLLAVVLIEFPPRLCGNTLRFYSYHLPLYLSYLRFILFNIKNYQ</sequence>
<evidence type="ECO:0000313" key="1">
    <source>
        <dbReference type="EMBL" id="QFV47804.1"/>
    </source>
</evidence>
<organism evidence="1">
    <name type="scientific">Human betaherpesvirus 6</name>
    <dbReference type="NCBI Taxonomy" id="10368"/>
    <lineage>
        <taxon>Viruses</taxon>
        <taxon>Duplodnaviria</taxon>
        <taxon>Heunggongvirae</taxon>
        <taxon>Peploviricota</taxon>
        <taxon>Herviviricetes</taxon>
        <taxon>Herpesvirales</taxon>
        <taxon>Orthoherpesviridae</taxon>
        <taxon>Betaherpesvirinae</taxon>
        <taxon>Roseolovirus</taxon>
    </lineage>
</organism>
<evidence type="ECO:0000313" key="2">
    <source>
        <dbReference type="EMBL" id="QFW66642.1"/>
    </source>
</evidence>
<evidence type="ECO:0000313" key="4">
    <source>
        <dbReference type="EMBL" id="QFX63850.1"/>
    </source>
</evidence>
<dbReference type="EMBL" id="KY315549">
    <property type="protein sequence ID" value="QFX28756.1"/>
    <property type="molecule type" value="Genomic_DNA"/>
</dbReference>